<dbReference type="InterPro" id="IPR012551">
    <property type="entry name" value="DUF1707_SHOCT-like"/>
</dbReference>
<evidence type="ECO:0000313" key="4">
    <source>
        <dbReference type="Proteomes" id="UP001597368"/>
    </source>
</evidence>
<organism evidence="3 4">
    <name type="scientific">Nonomuraea mangrovi</name>
    <dbReference type="NCBI Taxonomy" id="2316207"/>
    <lineage>
        <taxon>Bacteria</taxon>
        <taxon>Bacillati</taxon>
        <taxon>Actinomycetota</taxon>
        <taxon>Actinomycetes</taxon>
        <taxon>Streptosporangiales</taxon>
        <taxon>Streptosporangiaceae</taxon>
        <taxon>Nonomuraea</taxon>
    </lineage>
</organism>
<keyword evidence="4" id="KW-1185">Reference proteome</keyword>
<dbReference type="EMBL" id="JBHUFV010000033">
    <property type="protein sequence ID" value="MFD1933901.1"/>
    <property type="molecule type" value="Genomic_DNA"/>
</dbReference>
<evidence type="ECO:0000313" key="3">
    <source>
        <dbReference type="EMBL" id="MFD1933901.1"/>
    </source>
</evidence>
<name>A0ABW4SWP4_9ACTN</name>
<keyword evidence="1" id="KW-1133">Transmembrane helix</keyword>
<dbReference type="Proteomes" id="UP001597368">
    <property type="component" value="Unassembled WGS sequence"/>
</dbReference>
<dbReference type="PANTHER" id="PTHR40763">
    <property type="entry name" value="MEMBRANE PROTEIN-RELATED"/>
    <property type="match status" value="1"/>
</dbReference>
<dbReference type="RefSeq" id="WP_379573942.1">
    <property type="nucleotide sequence ID" value="NZ_JBHUFV010000033.1"/>
</dbReference>
<protein>
    <submittedName>
        <fullName evidence="3">DUF1707 domain-containing protein</fullName>
    </submittedName>
</protein>
<feature type="domain" description="DUF1707" evidence="2">
    <location>
        <begin position="7"/>
        <end position="59"/>
    </location>
</feature>
<feature type="transmembrane region" description="Helical" evidence="1">
    <location>
        <begin position="141"/>
        <end position="174"/>
    </location>
</feature>
<dbReference type="PANTHER" id="PTHR40763:SF5">
    <property type="entry name" value="MEMBRANE PROTEIN"/>
    <property type="match status" value="1"/>
</dbReference>
<evidence type="ECO:0000259" key="2">
    <source>
        <dbReference type="Pfam" id="PF08044"/>
    </source>
</evidence>
<keyword evidence="1" id="KW-0472">Membrane</keyword>
<dbReference type="Pfam" id="PF08044">
    <property type="entry name" value="DUF1707"/>
    <property type="match status" value="1"/>
</dbReference>
<proteinExistence type="predicted"/>
<keyword evidence="1" id="KW-0812">Transmembrane</keyword>
<reference evidence="4" key="1">
    <citation type="journal article" date="2019" name="Int. J. Syst. Evol. Microbiol.">
        <title>The Global Catalogue of Microorganisms (GCM) 10K type strain sequencing project: providing services to taxonomists for standard genome sequencing and annotation.</title>
        <authorList>
            <consortium name="The Broad Institute Genomics Platform"/>
            <consortium name="The Broad Institute Genome Sequencing Center for Infectious Disease"/>
            <person name="Wu L."/>
            <person name="Ma J."/>
        </authorList>
    </citation>
    <scope>NUCLEOTIDE SEQUENCE [LARGE SCALE GENOMIC DNA]</scope>
    <source>
        <strain evidence="4">ICMP 6774ER</strain>
    </source>
</reference>
<accession>A0ABW4SWP4</accession>
<comment type="caution">
    <text evidence="3">The sequence shown here is derived from an EMBL/GenBank/DDBJ whole genome shotgun (WGS) entry which is preliminary data.</text>
</comment>
<evidence type="ECO:0000256" key="1">
    <source>
        <dbReference type="SAM" id="Phobius"/>
    </source>
</evidence>
<gene>
    <name evidence="3" type="ORF">ACFSKW_20775</name>
</gene>
<sequence length="185" mass="21140">MSTDDQLRIGDAERDETMEALREHFAQGRLTREELDERLDLALSARTVGDLARVHADLPGPGSRLAAYEADRRRPGRYPDFEEFGHGRPMGPEGYAPEWAMAHPSHHRHLQRMHARRMRHLRHAHMRGHRHHRGPGPLTPILLVALVIGLAVGGFTVLKVLFFVWVAVMVFGFAHRRSHMRRLGP</sequence>